<organism evidence="5 6">
    <name type="scientific">Brachyspira suanatina</name>
    <dbReference type="NCBI Taxonomy" id="381802"/>
    <lineage>
        <taxon>Bacteria</taxon>
        <taxon>Pseudomonadati</taxon>
        <taxon>Spirochaetota</taxon>
        <taxon>Spirochaetia</taxon>
        <taxon>Brachyspirales</taxon>
        <taxon>Brachyspiraceae</taxon>
        <taxon>Brachyspira</taxon>
    </lineage>
</organism>
<evidence type="ECO:0000256" key="2">
    <source>
        <dbReference type="SAM" id="Coils"/>
    </source>
</evidence>
<keyword evidence="1" id="KW-0663">Pyridoxal phosphate</keyword>
<proteinExistence type="predicted"/>
<gene>
    <name evidence="5" type="primary">yhfS</name>
    <name evidence="5" type="ORF">BRSU_1407</name>
</gene>
<dbReference type="InterPro" id="IPR015424">
    <property type="entry name" value="PyrdxlP-dep_Trfase"/>
</dbReference>
<dbReference type="GO" id="GO:0004124">
    <property type="term" value="F:cysteine synthase activity"/>
    <property type="evidence" value="ECO:0007669"/>
    <property type="project" value="TreeGrafter"/>
</dbReference>
<feature type="coiled-coil region" evidence="2">
    <location>
        <begin position="108"/>
        <end position="138"/>
    </location>
</feature>
<feature type="domain" description="Aminotransferase class V" evidence="3">
    <location>
        <begin position="54"/>
        <end position="227"/>
    </location>
</feature>
<dbReference type="AlphaFoldDB" id="A0A0G4K751"/>
<dbReference type="Pfam" id="PF00266">
    <property type="entry name" value="Aminotran_5"/>
    <property type="match status" value="1"/>
</dbReference>
<dbReference type="SUPFAM" id="SSF53383">
    <property type="entry name" value="PLP-dependent transferases"/>
    <property type="match status" value="1"/>
</dbReference>
<dbReference type="Gene3D" id="3.90.1150.130">
    <property type="match status" value="1"/>
</dbReference>
<dbReference type="PANTHER" id="PTHR43797">
    <property type="entry name" value="HOMOCYSTEINE/CYSTEINE SYNTHASE"/>
    <property type="match status" value="1"/>
</dbReference>
<dbReference type="RefSeq" id="WP_048594580.1">
    <property type="nucleotide sequence ID" value="NZ_CVLB01000001.1"/>
</dbReference>
<dbReference type="InterPro" id="IPR000192">
    <property type="entry name" value="Aminotrans_V_dom"/>
</dbReference>
<name>A0A0G4K751_9SPIR</name>
<dbReference type="EMBL" id="CVLB01000001">
    <property type="protein sequence ID" value="CRF33379.1"/>
    <property type="molecule type" value="Genomic_DNA"/>
</dbReference>
<dbReference type="Proteomes" id="UP000043763">
    <property type="component" value="Unassembled WGS sequence"/>
</dbReference>
<evidence type="ECO:0000259" key="3">
    <source>
        <dbReference type="Pfam" id="PF00266"/>
    </source>
</evidence>
<dbReference type="InterPro" id="IPR015421">
    <property type="entry name" value="PyrdxlP-dep_Trfase_major"/>
</dbReference>
<evidence type="ECO:0000256" key="1">
    <source>
        <dbReference type="ARBA" id="ARBA00022898"/>
    </source>
</evidence>
<dbReference type="GO" id="GO:0003961">
    <property type="term" value="F:O-acetylhomoserine aminocarboxypropyltransferase activity"/>
    <property type="evidence" value="ECO:0007669"/>
    <property type="project" value="TreeGrafter"/>
</dbReference>
<evidence type="ECO:0000259" key="4">
    <source>
        <dbReference type="Pfam" id="PF22475"/>
    </source>
</evidence>
<keyword evidence="2" id="KW-0175">Coiled coil</keyword>
<dbReference type="Gene3D" id="3.40.640.10">
    <property type="entry name" value="Type I PLP-dependent aspartate aminotransferase-like (Major domain)"/>
    <property type="match status" value="1"/>
</dbReference>
<accession>A0A0G4K751</accession>
<dbReference type="Pfam" id="PF22475">
    <property type="entry name" value="YhfS-like_C"/>
    <property type="match status" value="1"/>
</dbReference>
<dbReference type="InterPro" id="IPR006235">
    <property type="entry name" value="OAc-hSer/O-AcSer_sulfhydrylase"/>
</dbReference>
<evidence type="ECO:0000313" key="6">
    <source>
        <dbReference type="Proteomes" id="UP000043763"/>
    </source>
</evidence>
<dbReference type="OrthoDB" id="9787096at2"/>
<dbReference type="InterPro" id="IPR054718">
    <property type="entry name" value="YhfS-like_C"/>
</dbReference>
<evidence type="ECO:0000313" key="5">
    <source>
        <dbReference type="EMBL" id="CRF33379.1"/>
    </source>
</evidence>
<dbReference type="PANTHER" id="PTHR43797:SF2">
    <property type="entry name" value="HOMOCYSTEINE_CYSTEINE SYNTHASE"/>
    <property type="match status" value="1"/>
</dbReference>
<feature type="domain" description="YhfS-like C-terminal" evidence="4">
    <location>
        <begin position="257"/>
        <end position="356"/>
    </location>
</feature>
<protein>
    <submittedName>
        <fullName evidence="5">Uncharacterized protein YhfS</fullName>
    </submittedName>
</protein>
<dbReference type="GO" id="GO:0071269">
    <property type="term" value="P:L-homocysteine biosynthetic process"/>
    <property type="evidence" value="ECO:0007669"/>
    <property type="project" value="TreeGrafter"/>
</dbReference>
<keyword evidence="6" id="KW-1185">Reference proteome</keyword>
<dbReference type="GO" id="GO:0005737">
    <property type="term" value="C:cytoplasm"/>
    <property type="evidence" value="ECO:0007669"/>
    <property type="project" value="TreeGrafter"/>
</dbReference>
<dbReference type="GO" id="GO:0006535">
    <property type="term" value="P:cysteine biosynthetic process from serine"/>
    <property type="evidence" value="ECO:0007669"/>
    <property type="project" value="TreeGrafter"/>
</dbReference>
<reference evidence="6" key="1">
    <citation type="submission" date="2015-04" db="EMBL/GenBank/DDBJ databases">
        <authorList>
            <person name="Mushtaq Mamoona"/>
        </authorList>
    </citation>
    <scope>NUCLEOTIDE SEQUENCE [LARGE SCALE GENOMIC DNA]</scope>
    <source>
        <strain evidence="6">AN4859/03</strain>
    </source>
</reference>
<sequence length="367" mass="40835">MNTYPLESIKIEEAKEKQFRLVDIITKHFKGSEILTRGDLGVVSGLNKPVTTLKAEEVIAEFFNAEKCVLVRGAGTAAIKWGLYSLFGDKAVRKILIHKAPIYPTTEVSFKLMNIETLEADYNNLEELENILKNNQVDASLVQYTRQRIDDSYKMKDVINIIKKYNIPIITDDNYAVMKVSSIGVELGANLSAFSTFKLLGPEGIGCLVGDSKYIDKVIASNYSGGGQVQGHEALDVLKGLVYAPVSLAIQGEVNDSLLNILNDGNIKFIKKAYLVNAQSKVIIVEFNEEIAENILKYSEKLGALPNPVGAESKYEFSPLFYRVSGTFIKTDPTLKKRMIRINPNRAGVNTIVRILKESYELLKKAE</sequence>